<keyword evidence="1" id="KW-0812">Transmembrane</keyword>
<name>A0ABM8D410_9NOCA</name>
<reference evidence="2 3" key="1">
    <citation type="submission" date="2022-11" db="EMBL/GenBank/DDBJ databases">
        <title>Genome Sequencing of Nocardia sp. ON39_IFM12276 and assembly.</title>
        <authorList>
            <person name="Shimojima M."/>
            <person name="Toyokawa M."/>
            <person name="Uesaka K."/>
        </authorList>
    </citation>
    <scope>NUCLEOTIDE SEQUENCE [LARGE SCALE GENOMIC DNA]</scope>
    <source>
        <strain evidence="2 3">IFM 12276</strain>
    </source>
</reference>
<protein>
    <recommendedName>
        <fullName evidence="4">DUF3040 domain-containing protein</fullName>
    </recommendedName>
</protein>
<evidence type="ECO:0000313" key="2">
    <source>
        <dbReference type="EMBL" id="BDU02083.1"/>
    </source>
</evidence>
<accession>A0ABM8D410</accession>
<gene>
    <name evidence="2" type="ORF">IFM12276_51110</name>
</gene>
<dbReference type="Proteomes" id="UP001317870">
    <property type="component" value="Chromosome"/>
</dbReference>
<sequence>MNRHWEGAIRPLDSPIDWEGGRMDAVIKEVAEEGKRLIDRAWLGELSRDQAVHMFVQVGDGMVRYETALTIIDDGVQRLSANARRLRILRWCAVLEVPVFGAFAVLAVLVGDVTTAGLSLLFLLILQIIHRTMLPHPPAVPRPPLP</sequence>
<keyword evidence="3" id="KW-1185">Reference proteome</keyword>
<evidence type="ECO:0000313" key="3">
    <source>
        <dbReference type="Proteomes" id="UP001317870"/>
    </source>
</evidence>
<evidence type="ECO:0000256" key="1">
    <source>
        <dbReference type="SAM" id="Phobius"/>
    </source>
</evidence>
<organism evidence="2 3">
    <name type="scientific">Nocardia sputorum</name>
    <dbReference type="NCBI Taxonomy" id="2984338"/>
    <lineage>
        <taxon>Bacteria</taxon>
        <taxon>Bacillati</taxon>
        <taxon>Actinomycetota</taxon>
        <taxon>Actinomycetes</taxon>
        <taxon>Mycobacteriales</taxon>
        <taxon>Nocardiaceae</taxon>
        <taxon>Nocardia</taxon>
    </lineage>
</organism>
<keyword evidence="1" id="KW-0472">Membrane</keyword>
<feature type="transmembrane region" description="Helical" evidence="1">
    <location>
        <begin position="88"/>
        <end position="110"/>
    </location>
</feature>
<dbReference type="EMBL" id="AP026978">
    <property type="protein sequence ID" value="BDU02083.1"/>
    <property type="molecule type" value="Genomic_DNA"/>
</dbReference>
<keyword evidence="1" id="KW-1133">Transmembrane helix</keyword>
<evidence type="ECO:0008006" key="4">
    <source>
        <dbReference type="Google" id="ProtNLM"/>
    </source>
</evidence>
<proteinExistence type="predicted"/>